<dbReference type="CDD" id="cd16917">
    <property type="entry name" value="HATPase_UhpB-NarQ-NarX-like"/>
    <property type="match status" value="1"/>
</dbReference>
<keyword evidence="5" id="KW-0902">Two-component regulatory system</keyword>
<dbReference type="eggNOG" id="COG4585">
    <property type="taxonomic scope" value="Bacteria"/>
</dbReference>
<feature type="transmembrane region" description="Helical" evidence="6">
    <location>
        <begin position="249"/>
        <end position="270"/>
    </location>
</feature>
<feature type="transmembrane region" description="Helical" evidence="6">
    <location>
        <begin position="130"/>
        <end position="149"/>
    </location>
</feature>
<dbReference type="PANTHER" id="PTHR24421">
    <property type="entry name" value="NITRATE/NITRITE SENSOR PROTEIN NARX-RELATED"/>
    <property type="match status" value="1"/>
</dbReference>
<evidence type="ECO:0000313" key="8">
    <source>
        <dbReference type="EMBL" id="EKF74572.1"/>
    </source>
</evidence>
<dbReference type="OrthoDB" id="9797605at2"/>
<keyword evidence="3" id="KW-0808">Transferase</keyword>
<dbReference type="InterPro" id="IPR036890">
    <property type="entry name" value="HATPase_C_sf"/>
</dbReference>
<comment type="catalytic activity">
    <reaction evidence="1">
        <text>ATP + protein L-histidine = ADP + protein N-phospho-L-histidine.</text>
        <dbReference type="EC" id="2.7.13.3"/>
    </reaction>
</comment>
<reference evidence="8 9" key="1">
    <citation type="journal article" date="2012" name="J. Bacteriol.">
        <title>Genome Sequence of the Alkane-Degrading Bacterium Alcanivorax hongdengensis Type Strain A-11-3.</title>
        <authorList>
            <person name="Lai Q."/>
            <person name="Shao Z."/>
        </authorList>
    </citation>
    <scope>NUCLEOTIDE SEQUENCE [LARGE SCALE GENOMIC DNA]</scope>
    <source>
        <strain evidence="8 9">A-11-3</strain>
    </source>
</reference>
<keyword evidence="4" id="KW-0418">Kinase</keyword>
<name>L0WEI9_9GAMM</name>
<accession>L0WEI9</accession>
<keyword evidence="9" id="KW-1185">Reference proteome</keyword>
<proteinExistence type="predicted"/>
<evidence type="ECO:0000256" key="4">
    <source>
        <dbReference type="ARBA" id="ARBA00022777"/>
    </source>
</evidence>
<dbReference type="PANTHER" id="PTHR24421:SF10">
    <property type="entry name" value="NITRATE_NITRITE SENSOR PROTEIN NARQ"/>
    <property type="match status" value="1"/>
</dbReference>
<dbReference type="Proteomes" id="UP000010164">
    <property type="component" value="Unassembled WGS sequence"/>
</dbReference>
<evidence type="ECO:0000256" key="6">
    <source>
        <dbReference type="SAM" id="Phobius"/>
    </source>
</evidence>
<keyword evidence="6" id="KW-0812">Transmembrane</keyword>
<feature type="domain" description="Histidine kinase/HSP90-like ATPase" evidence="7">
    <location>
        <begin position="609"/>
        <end position="683"/>
    </location>
</feature>
<feature type="transmembrane region" description="Helical" evidence="6">
    <location>
        <begin position="219"/>
        <end position="237"/>
    </location>
</feature>
<dbReference type="GO" id="GO:0000160">
    <property type="term" value="P:phosphorelay signal transduction system"/>
    <property type="evidence" value="ECO:0007669"/>
    <property type="project" value="UniProtKB-KW"/>
</dbReference>
<comment type="caution">
    <text evidence="8">The sequence shown here is derived from an EMBL/GenBank/DDBJ whole genome shotgun (WGS) entry which is preliminary data.</text>
</comment>
<dbReference type="PATRIC" id="fig|1177179.3.peg.1616"/>
<evidence type="ECO:0000256" key="1">
    <source>
        <dbReference type="ARBA" id="ARBA00000085"/>
    </source>
</evidence>
<feature type="transmembrane region" description="Helical" evidence="6">
    <location>
        <begin position="156"/>
        <end position="177"/>
    </location>
</feature>
<organism evidence="8 9">
    <name type="scientific">Alcanivorax hongdengensis A-11-3</name>
    <dbReference type="NCBI Taxonomy" id="1177179"/>
    <lineage>
        <taxon>Bacteria</taxon>
        <taxon>Pseudomonadati</taxon>
        <taxon>Pseudomonadota</taxon>
        <taxon>Gammaproteobacteria</taxon>
        <taxon>Oceanospirillales</taxon>
        <taxon>Alcanivoracaceae</taxon>
        <taxon>Alcanivorax</taxon>
    </lineage>
</organism>
<gene>
    <name evidence="8" type="ORF">A11A3_08095</name>
</gene>
<evidence type="ECO:0000256" key="2">
    <source>
        <dbReference type="ARBA" id="ARBA00012438"/>
    </source>
</evidence>
<dbReference type="Pfam" id="PF02518">
    <property type="entry name" value="HATPase_c"/>
    <property type="match status" value="1"/>
</dbReference>
<evidence type="ECO:0000313" key="9">
    <source>
        <dbReference type="Proteomes" id="UP000010164"/>
    </source>
</evidence>
<protein>
    <recommendedName>
        <fullName evidence="2">histidine kinase</fullName>
        <ecNumber evidence="2">2.7.13.3</ecNumber>
    </recommendedName>
</protein>
<feature type="transmembrane region" description="Helical" evidence="6">
    <location>
        <begin position="345"/>
        <end position="368"/>
    </location>
</feature>
<dbReference type="EMBL" id="AMRJ01000010">
    <property type="protein sequence ID" value="EKF74572.1"/>
    <property type="molecule type" value="Genomic_DNA"/>
</dbReference>
<feature type="transmembrane region" description="Helical" evidence="6">
    <location>
        <begin position="312"/>
        <end position="333"/>
    </location>
</feature>
<feature type="transmembrane region" description="Helical" evidence="6">
    <location>
        <begin position="189"/>
        <end position="212"/>
    </location>
</feature>
<feature type="transmembrane region" description="Helical" evidence="6">
    <location>
        <begin position="7"/>
        <end position="27"/>
    </location>
</feature>
<dbReference type="InterPro" id="IPR050482">
    <property type="entry name" value="Sensor_HK_TwoCompSys"/>
</dbReference>
<dbReference type="EC" id="2.7.13.3" evidence="2"/>
<dbReference type="GO" id="GO:0004673">
    <property type="term" value="F:protein histidine kinase activity"/>
    <property type="evidence" value="ECO:0007669"/>
    <property type="project" value="UniProtKB-EC"/>
</dbReference>
<dbReference type="AlphaFoldDB" id="L0WEI9"/>
<dbReference type="RefSeq" id="WP_008928798.1">
    <property type="nucleotide sequence ID" value="NZ_AMRJ01000010.1"/>
</dbReference>
<evidence type="ECO:0000256" key="5">
    <source>
        <dbReference type="ARBA" id="ARBA00023012"/>
    </source>
</evidence>
<feature type="transmembrane region" description="Helical" evidence="6">
    <location>
        <begin position="282"/>
        <end position="306"/>
    </location>
</feature>
<evidence type="ECO:0000259" key="7">
    <source>
        <dbReference type="Pfam" id="PF02518"/>
    </source>
</evidence>
<keyword evidence="6" id="KW-1133">Transmembrane helix</keyword>
<dbReference type="STRING" id="1177179.A11A3_08095"/>
<dbReference type="Gene3D" id="3.30.565.10">
    <property type="entry name" value="Histidine kinase-like ATPase, C-terminal domain"/>
    <property type="match status" value="1"/>
</dbReference>
<dbReference type="InterPro" id="IPR003594">
    <property type="entry name" value="HATPase_dom"/>
</dbReference>
<sequence length="698" mass="77814">MLSLKTRIIIGLTLVALYGFMIIGMAVNLPASNKVFSQSDSQLLAQPPASPPITVTAFSDGTSQLPADTFLLLEEPDVLATYDDLNRFFHIHQQLATWLANDALFIIDDRGQPHVVSPQARTLTHLPGLFWLQLLCGLAGMVICVLVWVPAKREVAINSFAITGLSYVLFSSAAAIYSTRDFFMAGPLFVWLSGLNHFGALLFSASLGAFLWNYPRKAPSVWITAGFYLAFAIAIAIDQLQLVTSPVEGFHTWVMAIFLAGLLGAVWQWLKTRQQPEHRSALRWVVISIITGTVFFAGGMILPAMLQVAEPASQGILFTTFLLMYLGMALGVVRHRLFNLEKWWFSLWSWLLGGLFIMLTDLVLAMILSLSGPVTLTLSVALIGWLYFPLRQHLWKTLFLSNHQGLEAWLSQALPAMLEVQRKTQSESGMEEALQAVFQPLAMESQPLTDTGISIHDRGETLNIPDPLARRTWSLHHAQQGERVFNRDDIRTAGLVLSLNQLVNQAHEAHALGAREERLRIRRDMHDDLGAKLLQLLHRSTDGTKPLVREAIQDLRDLLKDMEGESLSLEAAVLQWYEETEQRCNDHGTKLQWQTRTSATVLSASEFSELTRILREAVTNALKHASTTELVVTLDSQAGTLELTIENDGVAVDQALKKGRGMDIMTSRARKLGGSFRHESHSDRWRLILCIPLASRLS</sequence>
<evidence type="ECO:0000256" key="3">
    <source>
        <dbReference type="ARBA" id="ARBA00022679"/>
    </source>
</evidence>
<keyword evidence="6" id="KW-0472">Membrane</keyword>
<dbReference type="SUPFAM" id="SSF55874">
    <property type="entry name" value="ATPase domain of HSP90 chaperone/DNA topoisomerase II/histidine kinase"/>
    <property type="match status" value="1"/>
</dbReference>